<keyword evidence="2" id="KW-0808">Transferase</keyword>
<organism evidence="4 5">
    <name type="scientific">Nakaseomyces bracarensis</name>
    <dbReference type="NCBI Taxonomy" id="273131"/>
    <lineage>
        <taxon>Eukaryota</taxon>
        <taxon>Fungi</taxon>
        <taxon>Dikarya</taxon>
        <taxon>Ascomycota</taxon>
        <taxon>Saccharomycotina</taxon>
        <taxon>Saccharomycetes</taxon>
        <taxon>Saccharomycetales</taxon>
        <taxon>Saccharomycetaceae</taxon>
        <taxon>Nakaseomyces</taxon>
    </lineage>
</organism>
<comment type="caution">
    <text evidence="4">The sequence shown here is derived from an EMBL/GenBank/DDBJ whole genome shotgun (WGS) entry which is preliminary data.</text>
</comment>
<dbReference type="Proteomes" id="UP001623330">
    <property type="component" value="Unassembled WGS sequence"/>
</dbReference>
<dbReference type="SUPFAM" id="SSF75217">
    <property type="entry name" value="alpha/beta knot"/>
    <property type="match status" value="1"/>
</dbReference>
<dbReference type="InterPro" id="IPR045330">
    <property type="entry name" value="TRM3/TARBP1"/>
</dbReference>
<reference evidence="4 5" key="1">
    <citation type="submission" date="2024-05" db="EMBL/GenBank/DDBJ databases">
        <title>Long read based assembly of the Candida bracarensis genome reveals expanded adhesin content.</title>
        <authorList>
            <person name="Marcet-Houben M."/>
            <person name="Ksiezopolska E."/>
            <person name="Gabaldon T."/>
        </authorList>
    </citation>
    <scope>NUCLEOTIDE SEQUENCE [LARGE SCALE GENOMIC DNA]</scope>
    <source>
        <strain evidence="4 5">CBM6</strain>
    </source>
</reference>
<dbReference type="InterPro" id="IPR001537">
    <property type="entry name" value="SpoU_MeTrfase"/>
</dbReference>
<evidence type="ECO:0000256" key="2">
    <source>
        <dbReference type="ARBA" id="ARBA00022679"/>
    </source>
</evidence>
<dbReference type="SUPFAM" id="SSF48371">
    <property type="entry name" value="ARM repeat"/>
    <property type="match status" value="1"/>
</dbReference>
<dbReference type="Gene3D" id="3.40.1280.10">
    <property type="match status" value="1"/>
</dbReference>
<gene>
    <name evidence="4" type="ORF">RNJ44_02023</name>
</gene>
<dbReference type="PANTHER" id="PTHR12029">
    <property type="entry name" value="RNA METHYLTRANSFERASE"/>
    <property type="match status" value="1"/>
</dbReference>
<dbReference type="InterPro" id="IPR016024">
    <property type="entry name" value="ARM-type_fold"/>
</dbReference>
<dbReference type="PANTHER" id="PTHR12029:SF11">
    <property type="entry name" value="METHYLTRANSFERASE TARBP1-RELATED"/>
    <property type="match status" value="1"/>
</dbReference>
<protein>
    <submittedName>
        <fullName evidence="4">tRNA (Guanosine(18)-2'-O)-methyltransferase</fullName>
    </submittedName>
</protein>
<dbReference type="CDD" id="cd18091">
    <property type="entry name" value="SpoU-like_TRM3-like"/>
    <property type="match status" value="1"/>
</dbReference>
<evidence type="ECO:0000256" key="1">
    <source>
        <dbReference type="ARBA" id="ARBA00022603"/>
    </source>
</evidence>
<evidence type="ECO:0000313" key="4">
    <source>
        <dbReference type="EMBL" id="KAL3228936.1"/>
    </source>
</evidence>
<dbReference type="EMBL" id="JBEVYD010000012">
    <property type="protein sequence ID" value="KAL3228936.1"/>
    <property type="molecule type" value="Genomic_DNA"/>
</dbReference>
<keyword evidence="1" id="KW-0489">Methyltransferase</keyword>
<feature type="domain" description="tRNA/rRNA methyltransferase SpoU type" evidence="3">
    <location>
        <begin position="1274"/>
        <end position="1416"/>
    </location>
</feature>
<dbReference type="InterPro" id="IPR029028">
    <property type="entry name" value="Alpha/beta_knot_MTases"/>
</dbReference>
<proteinExistence type="predicted"/>
<sequence>MDKSSVLVQYLSVDQQKSLINDLIQKDLGELVHVLDSIEGSLDAENRDLLFSRIVERVEHEVVLIDQRNEHNDIGCDDLSPDMGTYAHILFKVPALWERFEHYVRNIFVSYVINNNYTCLSKETQKLFKSNINCEIDTTVPVETLNVVTYLAFLERVFLEETESKHLNVVVLDKVLLFLQACNAENIAVTSSKLMRWAHKEIVRKTIESTEYDSFLWELLSLMITESSDREWKQRICLSFLLRVLSNDASNQCLRFIQSNAFWQLIHTALNHSVHEYRKLGLSIMKLAIRKLDAQVMTTFHEELFYWYPEKKNDIIESWKRYTTIYELVALDTALNQIQDARLDIIDLFNDENLPPSWGLILLSTGLMASMESVRKYIVTIMLDIKNPSVFSSNLTVLRTAFLPALMFAHFFNTEGRECPHGDKLAQFVSQIIESSNVRSDTISTILQLLIDQGTAFDPARIYVAHGLLSCLSRNFPRSLNLNHLNYLRKLFEFECEEEIFETTLQTIYLKLLLHMKPATGIFELLSTLVTYVKCQGGNYKYLRPMIEDFRDYCTINFESKSTVSELKTNTKIDSIFDAIASTLFDDLDCRSEFKVLIQLIKMDEIQSTDNESIVKQLSKLLEGIDDDDVYLDSYLLTDAHTLATTTWNAINIENLYLSLRNNFGPEKFKFFVSIYTKVFKFSHINIGIAFNDIGDIYEVINEHLNNKNAGKDFKYKDSLYQSYFALLLEYMKCAPVGYDDYDTGSSELNLITNILKRNIFQDNGYYKGNLGVTDICQEIINSYLIPVSTTFKYDILRDDLLSVLTTIWDNISGERLILKEKKLHLRLISTLFNPYLILACTGNTNCVETLKTYGIDIVSKSYSRRSLLPTMAKRIAEFFQMYYKKLDSTTDSTWMISILVSIFTNIQMNENVFKLKPVISQFYDRSLSTFMGSNSSLYKEVYGDEEFSARIYVIYSILSSSDKIKEHLVTFIINDTKALKPIKRTDGVEGLERLLLWQLILISIVSSNGRIISTGLFTLILKSIEDESSPLVRICKEWSIAQLITETDDENQIQESFDYLFSNFYDHSQPVLAVSVEKIVFITLKTLTFNKKHTYAAKLLERFVSALVANCTSNKPLVRHFSNSLVLTFWPLYEKVLKDETVKSILKKLYDNAEESQVVGKYRAGDANVWDLVEDCNLTALFGGVLKKTIDHDIPYLSAEAFSHYLLGEVELPIGNDEYDKWLDKRANKNATDPNILSQNAISDSLQTKSGAWETVLDIDQKRSNEMIKRSDLIVVSSLVDKPPNLGGICRLCDVLGVGLLTVQDLRVRNHPQFKNVAVTADKWMPMAEVPVDGISEFMREKKKEGYTLIGLEQTDKSVQLDNDFRFPKKSLILLGTEAHGIPGHLLNELDLCLEIKQHGVIRSMNIQTATAVIVHSYTVQIL</sequence>
<keyword evidence="5" id="KW-1185">Reference proteome</keyword>
<evidence type="ECO:0000259" key="3">
    <source>
        <dbReference type="Pfam" id="PF00588"/>
    </source>
</evidence>
<dbReference type="InterPro" id="IPR044748">
    <property type="entry name" value="Trm3/TARBP1_C"/>
</dbReference>
<accession>A0ABR4NMA0</accession>
<name>A0ABR4NMA0_9SACH</name>
<dbReference type="Pfam" id="PF00588">
    <property type="entry name" value="SpoU_methylase"/>
    <property type="match status" value="1"/>
</dbReference>
<evidence type="ECO:0000313" key="5">
    <source>
        <dbReference type="Proteomes" id="UP001623330"/>
    </source>
</evidence>
<dbReference type="InterPro" id="IPR029026">
    <property type="entry name" value="tRNA_m1G_MTases_N"/>
</dbReference>